<dbReference type="SUPFAM" id="SSF53448">
    <property type="entry name" value="Nucleotide-diphospho-sugar transferases"/>
    <property type="match status" value="1"/>
</dbReference>
<keyword evidence="5 9" id="KW-1133">Transmembrane helix</keyword>
<keyword evidence="6" id="KW-0333">Golgi apparatus</keyword>
<protein>
    <submittedName>
        <fullName evidence="11">Glucomannan 4-beta-mannosyltransferase 1</fullName>
    </submittedName>
</protein>
<keyword evidence="3" id="KW-0808">Transferase</keyword>
<evidence type="ECO:0000256" key="1">
    <source>
        <dbReference type="ARBA" id="ARBA00004653"/>
    </source>
</evidence>
<evidence type="ECO:0000313" key="12">
    <source>
        <dbReference type="Proteomes" id="UP001412067"/>
    </source>
</evidence>
<dbReference type="Gene3D" id="3.90.550.10">
    <property type="entry name" value="Spore Coat Polysaccharide Biosynthesis Protein SpsA, Chain A"/>
    <property type="match status" value="1"/>
</dbReference>
<feature type="transmembrane region" description="Helical" evidence="9">
    <location>
        <begin position="134"/>
        <end position="154"/>
    </location>
</feature>
<dbReference type="EMBL" id="JBBWWR010000016">
    <property type="protein sequence ID" value="KAK8948040.1"/>
    <property type="molecule type" value="Genomic_DNA"/>
</dbReference>
<evidence type="ECO:0000256" key="6">
    <source>
        <dbReference type="ARBA" id="ARBA00023034"/>
    </source>
</evidence>
<evidence type="ECO:0000256" key="9">
    <source>
        <dbReference type="SAM" id="Phobius"/>
    </source>
</evidence>
<evidence type="ECO:0000256" key="3">
    <source>
        <dbReference type="ARBA" id="ARBA00022679"/>
    </source>
</evidence>
<keyword evidence="2" id="KW-0328">Glycosyltransferase</keyword>
<keyword evidence="12" id="KW-1185">Reference proteome</keyword>
<name>A0ABR2LRI3_9ASPA</name>
<proteinExistence type="predicted"/>
<evidence type="ECO:0000256" key="7">
    <source>
        <dbReference type="ARBA" id="ARBA00023136"/>
    </source>
</evidence>
<evidence type="ECO:0000256" key="2">
    <source>
        <dbReference type="ARBA" id="ARBA00022676"/>
    </source>
</evidence>
<keyword evidence="7 9" id="KW-0472">Membrane</keyword>
<reference evidence="11 12" key="1">
    <citation type="journal article" date="2022" name="Nat. Plants">
        <title>Genomes of leafy and leafless Platanthera orchids illuminate the evolution of mycoheterotrophy.</title>
        <authorList>
            <person name="Li M.H."/>
            <person name="Liu K.W."/>
            <person name="Li Z."/>
            <person name="Lu H.C."/>
            <person name="Ye Q.L."/>
            <person name="Zhang D."/>
            <person name="Wang J.Y."/>
            <person name="Li Y.F."/>
            <person name="Zhong Z.M."/>
            <person name="Liu X."/>
            <person name="Yu X."/>
            <person name="Liu D.K."/>
            <person name="Tu X.D."/>
            <person name="Liu B."/>
            <person name="Hao Y."/>
            <person name="Liao X.Y."/>
            <person name="Jiang Y.T."/>
            <person name="Sun W.H."/>
            <person name="Chen J."/>
            <person name="Chen Y.Q."/>
            <person name="Ai Y."/>
            <person name="Zhai J.W."/>
            <person name="Wu S.S."/>
            <person name="Zhou Z."/>
            <person name="Hsiao Y.Y."/>
            <person name="Wu W.L."/>
            <person name="Chen Y.Y."/>
            <person name="Lin Y.F."/>
            <person name="Hsu J.L."/>
            <person name="Li C.Y."/>
            <person name="Wang Z.W."/>
            <person name="Zhao X."/>
            <person name="Zhong W.Y."/>
            <person name="Ma X.K."/>
            <person name="Ma L."/>
            <person name="Huang J."/>
            <person name="Chen G.Z."/>
            <person name="Huang M.Z."/>
            <person name="Huang L."/>
            <person name="Peng D.H."/>
            <person name="Luo Y.B."/>
            <person name="Zou S.Q."/>
            <person name="Chen S.P."/>
            <person name="Lan S."/>
            <person name="Tsai W.C."/>
            <person name="Van de Peer Y."/>
            <person name="Liu Z.J."/>
        </authorList>
    </citation>
    <scope>NUCLEOTIDE SEQUENCE [LARGE SCALE GENOMIC DNA]</scope>
    <source>
        <strain evidence="11">Lor288</strain>
    </source>
</reference>
<feature type="domain" description="Glycosyltransferase 2-like" evidence="10">
    <location>
        <begin position="31"/>
        <end position="164"/>
    </location>
</feature>
<dbReference type="PANTHER" id="PTHR32044:SF18">
    <property type="entry name" value="GLUCOMANNAN 4-BETA-MANNOSYLTRANSFERASE 6-RELATED"/>
    <property type="match status" value="1"/>
</dbReference>
<sequence>MTRMQEMTMDYHFKVEQESGSITCDFFGYNGTAGVWRVNAINDAGGWEDRTTVEDMDLAVRASLKGWKFVYDGSIKVKSELPSTLKAYRYQQHRWSCGPAVLFKKMFCQILFAKKVSLMQKLYIIYNFFFARRIVSHFATFFFFCVFVPISAFFPEISIPKWGLIYLPTMISILNAVGTPSSFHLIIFWILFENVVSLHRCKAVLIGFFEGGRAAEWIVTKKLGDISKILGGPSSSYKSKERVWERFHRLELLMGFFLLVCGCYDYKYTHDWLFPFFFLQSIAFFFVGFGYIGNTAT</sequence>
<feature type="transmembrane region" description="Helical" evidence="9">
    <location>
        <begin position="273"/>
        <end position="292"/>
    </location>
</feature>
<organism evidence="11 12">
    <name type="scientific">Platanthera guangdongensis</name>
    <dbReference type="NCBI Taxonomy" id="2320717"/>
    <lineage>
        <taxon>Eukaryota</taxon>
        <taxon>Viridiplantae</taxon>
        <taxon>Streptophyta</taxon>
        <taxon>Embryophyta</taxon>
        <taxon>Tracheophyta</taxon>
        <taxon>Spermatophyta</taxon>
        <taxon>Magnoliopsida</taxon>
        <taxon>Liliopsida</taxon>
        <taxon>Asparagales</taxon>
        <taxon>Orchidaceae</taxon>
        <taxon>Orchidoideae</taxon>
        <taxon>Orchideae</taxon>
        <taxon>Orchidinae</taxon>
        <taxon>Platanthera</taxon>
    </lineage>
</organism>
<dbReference type="InterPro" id="IPR001173">
    <property type="entry name" value="Glyco_trans_2-like"/>
</dbReference>
<evidence type="ECO:0000256" key="8">
    <source>
        <dbReference type="ARBA" id="ARBA00023316"/>
    </source>
</evidence>
<keyword evidence="4 9" id="KW-0812">Transmembrane</keyword>
<evidence type="ECO:0000313" key="11">
    <source>
        <dbReference type="EMBL" id="KAK8948040.1"/>
    </source>
</evidence>
<accession>A0ABR2LRI3</accession>
<comment type="caution">
    <text evidence="11">The sequence shown here is derived from an EMBL/GenBank/DDBJ whole genome shotgun (WGS) entry which is preliminary data.</text>
</comment>
<evidence type="ECO:0000259" key="10">
    <source>
        <dbReference type="Pfam" id="PF13632"/>
    </source>
</evidence>
<keyword evidence="8" id="KW-0961">Cell wall biogenesis/degradation</keyword>
<gene>
    <name evidence="11" type="primary">CSLA1</name>
    <name evidence="11" type="ORF">KSP40_PGU016566</name>
</gene>
<evidence type="ECO:0000256" key="5">
    <source>
        <dbReference type="ARBA" id="ARBA00022989"/>
    </source>
</evidence>
<evidence type="ECO:0000256" key="4">
    <source>
        <dbReference type="ARBA" id="ARBA00022692"/>
    </source>
</evidence>
<dbReference type="Pfam" id="PF13632">
    <property type="entry name" value="Glyco_trans_2_3"/>
    <property type="match status" value="1"/>
</dbReference>
<feature type="transmembrane region" description="Helical" evidence="9">
    <location>
        <begin position="166"/>
        <end position="192"/>
    </location>
</feature>
<dbReference type="PANTHER" id="PTHR32044">
    <property type="entry name" value="GLUCOMANNAN 4-BETA-MANNOSYLTRANSFERASE 9"/>
    <property type="match status" value="1"/>
</dbReference>
<dbReference type="Proteomes" id="UP001412067">
    <property type="component" value="Unassembled WGS sequence"/>
</dbReference>
<dbReference type="InterPro" id="IPR029044">
    <property type="entry name" value="Nucleotide-diphossugar_trans"/>
</dbReference>
<comment type="subcellular location">
    <subcellularLocation>
        <location evidence="1">Golgi apparatus membrane</location>
        <topology evidence="1">Multi-pass membrane protein</topology>
    </subcellularLocation>
</comment>